<evidence type="ECO:0008006" key="3">
    <source>
        <dbReference type="Google" id="ProtNLM"/>
    </source>
</evidence>
<proteinExistence type="predicted"/>
<keyword evidence="2" id="KW-1185">Reference proteome</keyword>
<protein>
    <recommendedName>
        <fullName evidence="3">2-methylcitrate dehydratase</fullName>
    </recommendedName>
</protein>
<dbReference type="Proteomes" id="UP001519311">
    <property type="component" value="Unassembled WGS sequence"/>
</dbReference>
<reference evidence="1 2" key="1">
    <citation type="submission" date="2021-03" db="EMBL/GenBank/DDBJ databases">
        <title>Sequencing the genomes of 1000 actinobacteria strains.</title>
        <authorList>
            <person name="Klenk H.-P."/>
        </authorList>
    </citation>
    <scope>NUCLEOTIDE SEQUENCE [LARGE SCALE GENOMIC DNA]</scope>
    <source>
        <strain evidence="1 2">DSM 40843</strain>
    </source>
</reference>
<gene>
    <name evidence="1" type="ORF">JOF59_002501</name>
</gene>
<evidence type="ECO:0000313" key="2">
    <source>
        <dbReference type="Proteomes" id="UP001519311"/>
    </source>
</evidence>
<dbReference type="EMBL" id="JAGINS010000001">
    <property type="protein sequence ID" value="MBP2360101.1"/>
    <property type="molecule type" value="Genomic_DNA"/>
</dbReference>
<dbReference type="RefSeq" id="WP_209470068.1">
    <property type="nucleotide sequence ID" value="NZ_BMWJ01000004.1"/>
</dbReference>
<sequence length="75" mass="7729">MSIPVSAELRPYSGSDPDRHKAMISISIEPGQPVYGDLSAADRQALLEAAIAGIRAALPGLQVPASITAQDVTTA</sequence>
<organism evidence="1 2">
    <name type="scientific">Streptomyces clavifer</name>
    <dbReference type="NCBI Taxonomy" id="68188"/>
    <lineage>
        <taxon>Bacteria</taxon>
        <taxon>Bacillati</taxon>
        <taxon>Actinomycetota</taxon>
        <taxon>Actinomycetes</taxon>
        <taxon>Kitasatosporales</taxon>
        <taxon>Streptomycetaceae</taxon>
        <taxon>Streptomyces</taxon>
    </lineage>
</organism>
<accession>A0ABS4V8F9</accession>
<name>A0ABS4V8F9_9ACTN</name>
<comment type="caution">
    <text evidence="1">The sequence shown here is derived from an EMBL/GenBank/DDBJ whole genome shotgun (WGS) entry which is preliminary data.</text>
</comment>
<evidence type="ECO:0000313" key="1">
    <source>
        <dbReference type="EMBL" id="MBP2360101.1"/>
    </source>
</evidence>